<dbReference type="InterPro" id="IPR036271">
    <property type="entry name" value="Tet_transcr_reg_TetR-rel_C_sf"/>
</dbReference>
<evidence type="ECO:0000313" key="9">
    <source>
        <dbReference type="Proteomes" id="UP001595937"/>
    </source>
</evidence>
<dbReference type="PROSITE" id="PS50977">
    <property type="entry name" value="HTH_TETR_2"/>
    <property type="match status" value="1"/>
</dbReference>
<gene>
    <name evidence="8" type="ORF">ACFPK8_07480</name>
</gene>
<protein>
    <submittedName>
        <fullName evidence="8">TetR/AcrR family transcriptional regulator C-terminal domain-containing protein</fullName>
    </submittedName>
</protein>
<feature type="region of interest" description="Disordered" evidence="6">
    <location>
        <begin position="210"/>
        <end position="244"/>
    </location>
</feature>
<reference evidence="9" key="1">
    <citation type="journal article" date="2019" name="Int. J. Syst. Evol. Microbiol.">
        <title>The Global Catalogue of Microorganisms (GCM) 10K type strain sequencing project: providing services to taxonomists for standard genome sequencing and annotation.</title>
        <authorList>
            <consortium name="The Broad Institute Genomics Platform"/>
            <consortium name="The Broad Institute Genome Sequencing Center for Infectious Disease"/>
            <person name="Wu L."/>
            <person name="Ma J."/>
        </authorList>
    </citation>
    <scope>NUCLEOTIDE SEQUENCE [LARGE SCALE GENOMIC DNA]</scope>
    <source>
        <strain evidence="9">CGMCC 1.16455</strain>
    </source>
</reference>
<dbReference type="SUPFAM" id="SSF48498">
    <property type="entry name" value="Tetracyclin repressor-like, C-terminal domain"/>
    <property type="match status" value="1"/>
</dbReference>
<dbReference type="Gene3D" id="1.10.10.60">
    <property type="entry name" value="Homeodomain-like"/>
    <property type="match status" value="1"/>
</dbReference>
<dbReference type="RefSeq" id="WP_343924189.1">
    <property type="nucleotide sequence ID" value="NZ_BAAAIR010000038.1"/>
</dbReference>
<accession>A0ABW0FFB0</accession>
<evidence type="ECO:0000256" key="5">
    <source>
        <dbReference type="PROSITE-ProRule" id="PRU00335"/>
    </source>
</evidence>
<organism evidence="8 9">
    <name type="scientific">Brachybacterium tyrofermentans</name>
    <dbReference type="NCBI Taxonomy" id="47848"/>
    <lineage>
        <taxon>Bacteria</taxon>
        <taxon>Bacillati</taxon>
        <taxon>Actinomycetota</taxon>
        <taxon>Actinomycetes</taxon>
        <taxon>Micrococcales</taxon>
        <taxon>Dermabacteraceae</taxon>
        <taxon>Brachybacterium</taxon>
    </lineage>
</organism>
<dbReference type="Proteomes" id="UP001595937">
    <property type="component" value="Unassembled WGS sequence"/>
</dbReference>
<evidence type="ECO:0000256" key="3">
    <source>
        <dbReference type="ARBA" id="ARBA00023125"/>
    </source>
</evidence>
<evidence type="ECO:0000256" key="6">
    <source>
        <dbReference type="SAM" id="MobiDB-lite"/>
    </source>
</evidence>
<dbReference type="Pfam" id="PF00440">
    <property type="entry name" value="TetR_N"/>
    <property type="match status" value="1"/>
</dbReference>
<feature type="compositionally biased region" description="Polar residues" evidence="6">
    <location>
        <begin position="216"/>
        <end position="244"/>
    </location>
</feature>
<feature type="domain" description="HTH tetR-type" evidence="7">
    <location>
        <begin position="4"/>
        <end position="64"/>
    </location>
</feature>
<keyword evidence="3 5" id="KW-0238">DNA-binding</keyword>
<dbReference type="InterPro" id="IPR050109">
    <property type="entry name" value="HTH-type_TetR-like_transc_reg"/>
</dbReference>
<keyword evidence="2" id="KW-0805">Transcription regulation</keyword>
<dbReference type="PRINTS" id="PR00400">
    <property type="entry name" value="TETREPRESSOR"/>
</dbReference>
<feature type="DNA-binding region" description="H-T-H motif" evidence="5">
    <location>
        <begin position="27"/>
        <end position="46"/>
    </location>
</feature>
<dbReference type="PANTHER" id="PTHR30055:SF151">
    <property type="entry name" value="TRANSCRIPTIONAL REGULATORY PROTEIN"/>
    <property type="match status" value="1"/>
</dbReference>
<dbReference type="InterPro" id="IPR003012">
    <property type="entry name" value="Tet_transcr_reg_TetR"/>
</dbReference>
<evidence type="ECO:0000313" key="8">
    <source>
        <dbReference type="EMBL" id="MFC5297349.1"/>
    </source>
</evidence>
<evidence type="ECO:0000256" key="1">
    <source>
        <dbReference type="ARBA" id="ARBA00022491"/>
    </source>
</evidence>
<evidence type="ECO:0000256" key="4">
    <source>
        <dbReference type="ARBA" id="ARBA00023163"/>
    </source>
</evidence>
<feature type="region of interest" description="Disordered" evidence="6">
    <location>
        <begin position="170"/>
        <end position="191"/>
    </location>
</feature>
<dbReference type="InterPro" id="IPR009057">
    <property type="entry name" value="Homeodomain-like_sf"/>
</dbReference>
<dbReference type="PRINTS" id="PR00455">
    <property type="entry name" value="HTHTETR"/>
</dbReference>
<dbReference type="InterPro" id="IPR004111">
    <property type="entry name" value="Repressor_TetR_C"/>
</dbReference>
<dbReference type="InterPro" id="IPR001647">
    <property type="entry name" value="HTH_TetR"/>
</dbReference>
<name>A0ABW0FFB0_9MICO</name>
<sequence>MAKGITRGRLVAAALDVLDDGGIDAVTVRAVAQRLDVKAPALYWHVRNKQALLDEMGTEIQRRVQTSLRGLIPSGSWLDDLDRYARVLRAEYLAHRDGARSFSGTRLTDPNLLREQEPWLEEWTSSGLALKDAFDAVQTVTAFVVGFTIEEQERSQSDAADPTRYDLERRNDAVGGDAPLVQAGGHVRGTPDEQFDRQLAIVRAGLVTAIGASGPTDPTETTSVQPESSKLTSSQTAPSGPSEG</sequence>
<dbReference type="EMBL" id="JBHSLN010000020">
    <property type="protein sequence ID" value="MFC5297349.1"/>
    <property type="molecule type" value="Genomic_DNA"/>
</dbReference>
<evidence type="ECO:0000259" key="7">
    <source>
        <dbReference type="PROSITE" id="PS50977"/>
    </source>
</evidence>
<evidence type="ECO:0000256" key="2">
    <source>
        <dbReference type="ARBA" id="ARBA00023015"/>
    </source>
</evidence>
<comment type="caution">
    <text evidence="8">The sequence shown here is derived from an EMBL/GenBank/DDBJ whole genome shotgun (WGS) entry which is preliminary data.</text>
</comment>
<keyword evidence="1" id="KW-0678">Repressor</keyword>
<keyword evidence="4" id="KW-0804">Transcription</keyword>
<dbReference type="Gene3D" id="1.10.357.10">
    <property type="entry name" value="Tetracycline Repressor, domain 2"/>
    <property type="match status" value="1"/>
</dbReference>
<dbReference type="Pfam" id="PF02909">
    <property type="entry name" value="TetR_C_1"/>
    <property type="match status" value="1"/>
</dbReference>
<dbReference type="SUPFAM" id="SSF46689">
    <property type="entry name" value="Homeodomain-like"/>
    <property type="match status" value="1"/>
</dbReference>
<dbReference type="GeneID" id="303297486"/>
<proteinExistence type="predicted"/>
<keyword evidence="9" id="KW-1185">Reference proteome</keyword>
<dbReference type="PANTHER" id="PTHR30055">
    <property type="entry name" value="HTH-TYPE TRANSCRIPTIONAL REGULATOR RUTR"/>
    <property type="match status" value="1"/>
</dbReference>